<feature type="transmembrane region" description="Helical" evidence="6">
    <location>
        <begin position="110"/>
        <end position="130"/>
    </location>
</feature>
<dbReference type="GO" id="GO:0006824">
    <property type="term" value="P:cobalt ion transport"/>
    <property type="evidence" value="ECO:0007669"/>
    <property type="project" value="InterPro"/>
</dbReference>
<evidence type="ECO:0000256" key="4">
    <source>
        <dbReference type="ARBA" id="ARBA00022989"/>
    </source>
</evidence>
<dbReference type="InterPro" id="IPR012809">
    <property type="entry name" value="ECF_CbiQ"/>
</dbReference>
<dbReference type="Proteomes" id="UP000007490">
    <property type="component" value="Chromosome"/>
</dbReference>
<reference evidence="7 8" key="2">
    <citation type="journal article" date="2014" name="Int. J. Syst. Evol. Microbiol.">
        <title>Methanobacterium paludis sp. nov. and a novel strain of Methanobacterium lacus isolated from northern peatlands.</title>
        <authorList>
            <person name="Cadillo-Quiroz H."/>
            <person name="Brauer S.L."/>
            <person name="Goodson N."/>
            <person name="Yavitt J.B."/>
            <person name="Zinder S.H."/>
        </authorList>
    </citation>
    <scope>NUCLEOTIDE SEQUENCE [LARGE SCALE GENOMIC DNA]</scope>
    <source>
        <strain evidence="7 8">AL-21</strain>
    </source>
</reference>
<evidence type="ECO:0000256" key="3">
    <source>
        <dbReference type="ARBA" id="ARBA00022692"/>
    </source>
</evidence>
<comment type="subcellular location">
    <subcellularLocation>
        <location evidence="1">Cell membrane</location>
        <topology evidence="1">Multi-pass membrane protein</topology>
    </subcellularLocation>
</comment>
<feature type="transmembrane region" description="Helical" evidence="6">
    <location>
        <begin position="68"/>
        <end position="90"/>
    </location>
</feature>
<keyword evidence="2" id="KW-1003">Cell membrane</keyword>
<evidence type="ECO:0000256" key="6">
    <source>
        <dbReference type="SAM" id="Phobius"/>
    </source>
</evidence>
<dbReference type="GO" id="GO:0043190">
    <property type="term" value="C:ATP-binding cassette (ABC) transporter complex"/>
    <property type="evidence" value="ECO:0007669"/>
    <property type="project" value="InterPro"/>
</dbReference>
<keyword evidence="3 6" id="KW-0812">Transmembrane</keyword>
<evidence type="ECO:0000256" key="1">
    <source>
        <dbReference type="ARBA" id="ARBA00004651"/>
    </source>
</evidence>
<keyword evidence="8" id="KW-1185">Reference proteome</keyword>
<accession>F0TAX9</accession>
<evidence type="ECO:0000313" key="7">
    <source>
        <dbReference type="EMBL" id="ADZ09005.1"/>
    </source>
</evidence>
<dbReference type="InterPro" id="IPR003339">
    <property type="entry name" value="ABC/ECF_trnsptr_transmembrane"/>
</dbReference>
<dbReference type="HOGENOM" id="CLU_056469_5_0_2"/>
<dbReference type="eggNOG" id="arCOG02249">
    <property type="taxonomic scope" value="Archaea"/>
</dbReference>
<evidence type="ECO:0000256" key="2">
    <source>
        <dbReference type="ARBA" id="ARBA00022475"/>
    </source>
</evidence>
<name>F0TAX9_METLA</name>
<dbReference type="GeneID" id="10277202"/>
<dbReference type="STRING" id="877455.Metbo_0754"/>
<dbReference type="AlphaFoldDB" id="F0TAX9"/>
<dbReference type="CDD" id="cd16914">
    <property type="entry name" value="EcfT"/>
    <property type="match status" value="1"/>
</dbReference>
<feature type="transmembrane region" description="Helical" evidence="6">
    <location>
        <begin position="239"/>
        <end position="261"/>
    </location>
</feature>
<proteinExistence type="predicted"/>
<keyword evidence="4 6" id="KW-1133">Transmembrane helix</keyword>
<feature type="transmembrane region" description="Helical" evidence="6">
    <location>
        <begin position="24"/>
        <end position="56"/>
    </location>
</feature>
<reference evidence="8" key="1">
    <citation type="submission" date="2011-02" db="EMBL/GenBank/DDBJ databases">
        <title>Complete sequence of Methanobacterium sp. AL-21.</title>
        <authorList>
            <consortium name="US DOE Joint Genome Institute"/>
            <person name="Lucas S."/>
            <person name="Copeland A."/>
            <person name="Lapidus A."/>
            <person name="Cheng J.-F."/>
            <person name="Goodwin L."/>
            <person name="Pitluck S."/>
            <person name="Chertkov O."/>
            <person name="Detter J.C."/>
            <person name="Han C."/>
            <person name="Tapia R."/>
            <person name="Land M."/>
            <person name="Hauser L."/>
            <person name="Kyrpides N."/>
            <person name="Ivanova N."/>
            <person name="Mikhailova N."/>
            <person name="Pagani I."/>
            <person name="Cadillo-Quiroz H."/>
            <person name="Imachi H."/>
            <person name="Zinder S."/>
            <person name="Liu W."/>
            <person name="Woyke T."/>
        </authorList>
    </citation>
    <scope>NUCLEOTIDE SEQUENCE [LARGE SCALE GENOMIC DNA]</scope>
    <source>
        <strain evidence="8">AL-21</strain>
    </source>
</reference>
<dbReference type="OrthoDB" id="147966at2157"/>
<dbReference type="EMBL" id="CP002551">
    <property type="protein sequence ID" value="ADZ09005.1"/>
    <property type="molecule type" value="Genomic_DNA"/>
</dbReference>
<dbReference type="PANTHER" id="PTHR43723">
    <property type="entry name" value="COBALT TRANSPORT PROTEIN CBIQ"/>
    <property type="match status" value="1"/>
</dbReference>
<gene>
    <name evidence="7" type="ordered locus">Metbo_0754</name>
</gene>
<evidence type="ECO:0000256" key="5">
    <source>
        <dbReference type="ARBA" id="ARBA00023136"/>
    </source>
</evidence>
<dbReference type="KEGG" id="mel:Metbo_0754"/>
<dbReference type="RefSeq" id="WP_013644356.1">
    <property type="nucleotide sequence ID" value="NC_015216.1"/>
</dbReference>
<protein>
    <submittedName>
        <fullName evidence="7">Cobalt ABC transporter, inner membrane subunit CbiQ</fullName>
    </submittedName>
</protein>
<dbReference type="InterPro" id="IPR052770">
    <property type="entry name" value="Cobalt_transport_CbiQ"/>
</dbReference>
<evidence type="ECO:0000313" key="8">
    <source>
        <dbReference type="Proteomes" id="UP000007490"/>
    </source>
</evidence>
<dbReference type="Pfam" id="PF02361">
    <property type="entry name" value="CbiQ"/>
    <property type="match status" value="1"/>
</dbReference>
<sequence>MFELTLDGYAHSNELRNLNPYFKVLFAIITMIVSLISTSPVVPLFIFLFFTFLILFEAKIPIKFYLKFLLVPLTFAFITFVFMAIFFGYGQYVYDLGFLNLGVSADGFNRAALVFARIMGGFACLAFLALTTPMTELFAILEAIKIPKIVVELTMLMYRYIFLFLDEAVNMYHSQETRNGYSTMKKSYKSMGMLISNLFIKTWLKGEQTFIAMESRCYDGSIKTMNDFGSVKTIGIKKFSFLIMFEIVLCAAVYFSAGFHIL</sequence>
<keyword evidence="5 6" id="KW-0472">Membrane</keyword>
<dbReference type="PANTHER" id="PTHR43723:SF1">
    <property type="entry name" value="COBALT TRANSPORT PROTEIN CBIQ"/>
    <property type="match status" value="1"/>
</dbReference>
<dbReference type="NCBIfam" id="TIGR02454">
    <property type="entry name" value="ECF_T_CbiQ"/>
    <property type="match status" value="1"/>
</dbReference>
<organism evidence="7 8">
    <name type="scientific">Methanobacterium lacus (strain AL-21)</name>
    <dbReference type="NCBI Taxonomy" id="877455"/>
    <lineage>
        <taxon>Archaea</taxon>
        <taxon>Methanobacteriati</taxon>
        <taxon>Methanobacteriota</taxon>
        <taxon>Methanomada group</taxon>
        <taxon>Methanobacteria</taxon>
        <taxon>Methanobacteriales</taxon>
        <taxon>Methanobacteriaceae</taxon>
        <taxon>Methanobacterium</taxon>
    </lineage>
</organism>